<dbReference type="PANTHER" id="PTHR40590:SF1">
    <property type="entry name" value="CYTOPLASMIC PROTEIN"/>
    <property type="match status" value="1"/>
</dbReference>
<comment type="caution">
    <text evidence="1">The sequence shown here is derived from an EMBL/GenBank/DDBJ whole genome shotgun (WGS) entry which is preliminary data.</text>
</comment>
<accession>A0A432WDQ7</accession>
<sequence length="305" mass="34507">MKQAQREIPWFKRYAWHGVVLLGLLILSVMPRAEAQIVYVAEKDHQRYILVGTIHLGSGPETRLSDAVADSMLRADHVYFELTMRDLQSGLFDMMRAGRRQEGTLEQVLGPQLWEEFSAFTRAHGMPGAQINQLEMWLVTTLLSAQMSQKAGFFAHYGIEAPLYGRLAQQQIQERGLERTAAQVEALRATFSRYDDAELAKRLMEDAEGLHEELTRLEASWRAGDLDRLMDAIYAQETTESLYAILDARNLAWFAYLESVYIQPAEPVELFIAVGAGHIGGETGLKTRFQEAGFSVTPWDEYSGE</sequence>
<evidence type="ECO:0008006" key="3">
    <source>
        <dbReference type="Google" id="ProtNLM"/>
    </source>
</evidence>
<dbReference type="InterPro" id="IPR047111">
    <property type="entry name" value="YbaP-like"/>
</dbReference>
<organism evidence="1 2">
    <name type="scientific">Aliidiomarina sanyensis</name>
    <dbReference type="NCBI Taxonomy" id="1249555"/>
    <lineage>
        <taxon>Bacteria</taxon>
        <taxon>Pseudomonadati</taxon>
        <taxon>Pseudomonadota</taxon>
        <taxon>Gammaproteobacteria</taxon>
        <taxon>Alteromonadales</taxon>
        <taxon>Idiomarinaceae</taxon>
        <taxon>Aliidiomarina</taxon>
    </lineage>
</organism>
<evidence type="ECO:0000313" key="2">
    <source>
        <dbReference type="Proteomes" id="UP000288405"/>
    </source>
</evidence>
<dbReference type="CDD" id="cd14789">
    <property type="entry name" value="Tiki"/>
    <property type="match status" value="1"/>
</dbReference>
<keyword evidence="2" id="KW-1185">Reference proteome</keyword>
<dbReference type="RefSeq" id="WP_126777285.1">
    <property type="nucleotide sequence ID" value="NZ_PIPM01000009.1"/>
</dbReference>
<reference evidence="1 2" key="1">
    <citation type="journal article" date="2011" name="Front. Microbiol.">
        <title>Genomic signatures of strain selection and enhancement in Bacillus atrophaeus var. globigii, a historical biowarfare simulant.</title>
        <authorList>
            <person name="Gibbons H.S."/>
            <person name="Broomall S.M."/>
            <person name="McNew L.A."/>
            <person name="Daligault H."/>
            <person name="Chapman C."/>
            <person name="Bruce D."/>
            <person name="Karavis M."/>
            <person name="Krepps M."/>
            <person name="McGregor P.A."/>
            <person name="Hong C."/>
            <person name="Park K.H."/>
            <person name="Akmal A."/>
            <person name="Feldman A."/>
            <person name="Lin J.S."/>
            <person name="Chang W.E."/>
            <person name="Higgs B.W."/>
            <person name="Demirev P."/>
            <person name="Lindquist J."/>
            <person name="Liem A."/>
            <person name="Fochler E."/>
            <person name="Read T.D."/>
            <person name="Tapia R."/>
            <person name="Johnson S."/>
            <person name="Bishop-Lilly K.A."/>
            <person name="Detter C."/>
            <person name="Han C."/>
            <person name="Sozhamannan S."/>
            <person name="Rosenzweig C.N."/>
            <person name="Skowronski E.W."/>
        </authorList>
    </citation>
    <scope>NUCLEOTIDE SEQUENCE [LARGE SCALE GENOMIC DNA]</scope>
    <source>
        <strain evidence="1 2">GYP-17</strain>
    </source>
</reference>
<dbReference type="InterPro" id="IPR002816">
    <property type="entry name" value="TraB/PrgY/GumN_fam"/>
</dbReference>
<gene>
    <name evidence="1" type="ORF">CWE11_08990</name>
</gene>
<dbReference type="Proteomes" id="UP000288405">
    <property type="component" value="Unassembled WGS sequence"/>
</dbReference>
<dbReference type="OrthoDB" id="357294at2"/>
<dbReference type="AlphaFoldDB" id="A0A432WDQ7"/>
<protein>
    <recommendedName>
        <fullName evidence="3">TraB/GumN family protein</fullName>
    </recommendedName>
</protein>
<dbReference type="PANTHER" id="PTHR40590">
    <property type="entry name" value="CYTOPLASMIC PROTEIN-RELATED"/>
    <property type="match status" value="1"/>
</dbReference>
<name>A0A432WDQ7_9GAMM</name>
<dbReference type="EMBL" id="PIPM01000009">
    <property type="protein sequence ID" value="RUO30498.1"/>
    <property type="molecule type" value="Genomic_DNA"/>
</dbReference>
<proteinExistence type="predicted"/>
<evidence type="ECO:0000313" key="1">
    <source>
        <dbReference type="EMBL" id="RUO30498.1"/>
    </source>
</evidence>
<dbReference type="Pfam" id="PF01963">
    <property type="entry name" value="TraB_PrgY_gumN"/>
    <property type="match status" value="1"/>
</dbReference>